<dbReference type="AlphaFoldDB" id="A0AAN7UGD5"/>
<protein>
    <submittedName>
        <fullName evidence="1">Uncharacterized protein</fullName>
    </submittedName>
</protein>
<keyword evidence="2" id="KW-1185">Reference proteome</keyword>
<gene>
    <name evidence="1" type="ORF">RRF57_000812</name>
</gene>
<dbReference type="Proteomes" id="UP001305414">
    <property type="component" value="Unassembled WGS sequence"/>
</dbReference>
<proteinExistence type="predicted"/>
<evidence type="ECO:0000313" key="1">
    <source>
        <dbReference type="EMBL" id="KAK5625096.1"/>
    </source>
</evidence>
<name>A0AAN7UGD5_9PEZI</name>
<reference evidence="1 2" key="1">
    <citation type="submission" date="2023-10" db="EMBL/GenBank/DDBJ databases">
        <title>Draft genome sequence of Xylaria bambusicola isolate GMP-LS, the root and basal stem rot pathogen of sugarcane in Indonesia.</title>
        <authorList>
            <person name="Selvaraj P."/>
            <person name="Muralishankar V."/>
            <person name="Muruganantham S."/>
            <person name="Sp S."/>
            <person name="Haryani S."/>
            <person name="Lau K.J.X."/>
            <person name="Naqvi N.I."/>
        </authorList>
    </citation>
    <scope>NUCLEOTIDE SEQUENCE [LARGE SCALE GENOMIC DNA]</scope>
    <source>
        <strain evidence="1">GMP-LS</strain>
    </source>
</reference>
<organism evidence="1 2">
    <name type="scientific">Xylaria bambusicola</name>
    <dbReference type="NCBI Taxonomy" id="326684"/>
    <lineage>
        <taxon>Eukaryota</taxon>
        <taxon>Fungi</taxon>
        <taxon>Dikarya</taxon>
        <taxon>Ascomycota</taxon>
        <taxon>Pezizomycotina</taxon>
        <taxon>Sordariomycetes</taxon>
        <taxon>Xylariomycetidae</taxon>
        <taxon>Xylariales</taxon>
        <taxon>Xylariaceae</taxon>
        <taxon>Xylaria</taxon>
    </lineage>
</organism>
<comment type="caution">
    <text evidence="1">The sequence shown here is derived from an EMBL/GenBank/DDBJ whole genome shotgun (WGS) entry which is preliminary data.</text>
</comment>
<evidence type="ECO:0000313" key="2">
    <source>
        <dbReference type="Proteomes" id="UP001305414"/>
    </source>
</evidence>
<sequence>MAASNSNITPPHDIRGFADLDGASGTEKDGVPYTTFWKFYSSGDAYFAQIFKSRLDINIDEVRDAMKRIPDTDIYPQIPSDANLKIVETSDIPIDELYIKRPSFLTYETSFPLDVIREIYSMYPAPPIFVPHLCGFHIFT</sequence>
<accession>A0AAN7UGD5</accession>
<dbReference type="EMBL" id="JAWHQM010000002">
    <property type="protein sequence ID" value="KAK5625096.1"/>
    <property type="molecule type" value="Genomic_DNA"/>
</dbReference>